<dbReference type="PROSITE" id="PS00022">
    <property type="entry name" value="EGF_1"/>
    <property type="match status" value="1"/>
</dbReference>
<gene>
    <name evidence="2" type="ORF">BYL167_LOCUS24024</name>
</gene>
<sequence length="74" mass="8386">MRLDCFGQNECQNGGQCFQDNRVCPQVSICVCPRCYYGVQCQFSTHGFSLSLDAILSYHIKPRANIRKQPLAVQ</sequence>
<dbReference type="Gene3D" id="2.10.25.10">
    <property type="entry name" value="Laminin"/>
    <property type="match status" value="1"/>
</dbReference>
<dbReference type="InterPro" id="IPR000742">
    <property type="entry name" value="EGF"/>
</dbReference>
<evidence type="ECO:0000313" key="3">
    <source>
        <dbReference type="Proteomes" id="UP000681967"/>
    </source>
</evidence>
<reference evidence="2" key="1">
    <citation type="submission" date="2021-02" db="EMBL/GenBank/DDBJ databases">
        <authorList>
            <person name="Nowell W R."/>
        </authorList>
    </citation>
    <scope>NUCLEOTIDE SEQUENCE</scope>
</reference>
<accession>A0A8S2SBJ3</accession>
<evidence type="ECO:0000259" key="1">
    <source>
        <dbReference type="PROSITE" id="PS00022"/>
    </source>
</evidence>
<organism evidence="2 3">
    <name type="scientific">Rotaria magnacalcarata</name>
    <dbReference type="NCBI Taxonomy" id="392030"/>
    <lineage>
        <taxon>Eukaryota</taxon>
        <taxon>Metazoa</taxon>
        <taxon>Spiralia</taxon>
        <taxon>Gnathifera</taxon>
        <taxon>Rotifera</taxon>
        <taxon>Eurotatoria</taxon>
        <taxon>Bdelloidea</taxon>
        <taxon>Philodinida</taxon>
        <taxon>Philodinidae</taxon>
        <taxon>Rotaria</taxon>
    </lineage>
</organism>
<dbReference type="SUPFAM" id="SSF57196">
    <property type="entry name" value="EGF/Laminin"/>
    <property type="match status" value="1"/>
</dbReference>
<protein>
    <recommendedName>
        <fullName evidence="1">EGF-like domain-containing protein</fullName>
    </recommendedName>
</protein>
<proteinExistence type="predicted"/>
<evidence type="ECO:0000313" key="2">
    <source>
        <dbReference type="EMBL" id="CAF4211338.1"/>
    </source>
</evidence>
<dbReference type="EMBL" id="CAJOBH010019289">
    <property type="protein sequence ID" value="CAF4211338.1"/>
    <property type="molecule type" value="Genomic_DNA"/>
</dbReference>
<comment type="caution">
    <text evidence="2">The sequence shown here is derived from an EMBL/GenBank/DDBJ whole genome shotgun (WGS) entry which is preliminary data.</text>
</comment>
<feature type="domain" description="EGF-like" evidence="1">
    <location>
        <begin position="30"/>
        <end position="41"/>
    </location>
</feature>
<dbReference type="AlphaFoldDB" id="A0A8S2SBJ3"/>
<feature type="non-terminal residue" evidence="2">
    <location>
        <position position="74"/>
    </location>
</feature>
<dbReference type="Proteomes" id="UP000681967">
    <property type="component" value="Unassembled WGS sequence"/>
</dbReference>
<name>A0A8S2SBJ3_9BILA</name>